<keyword evidence="2" id="KW-1185">Reference proteome</keyword>
<reference evidence="1 2" key="1">
    <citation type="submission" date="2021-08" db="EMBL/GenBank/DDBJ databases">
        <title>Draft Genome Sequence of Phanerochaete sordida strain YK-624.</title>
        <authorList>
            <person name="Mori T."/>
            <person name="Dohra H."/>
            <person name="Suzuki T."/>
            <person name="Kawagishi H."/>
            <person name="Hirai H."/>
        </authorList>
    </citation>
    <scope>NUCLEOTIDE SEQUENCE [LARGE SCALE GENOMIC DNA]</scope>
    <source>
        <strain evidence="1 2">YK-624</strain>
    </source>
</reference>
<accession>A0A9P3LMF4</accession>
<gene>
    <name evidence="1" type="ORF">PsYK624_170850</name>
</gene>
<name>A0A9P3LMF4_9APHY</name>
<proteinExistence type="predicted"/>
<comment type="caution">
    <text evidence="1">The sequence shown here is derived from an EMBL/GenBank/DDBJ whole genome shotgun (WGS) entry which is preliminary data.</text>
</comment>
<dbReference type="Proteomes" id="UP000703269">
    <property type="component" value="Unassembled WGS sequence"/>
</dbReference>
<dbReference type="EMBL" id="BPQB01000201">
    <property type="protein sequence ID" value="GJF00784.1"/>
    <property type="molecule type" value="Genomic_DNA"/>
</dbReference>
<evidence type="ECO:0000313" key="2">
    <source>
        <dbReference type="Proteomes" id="UP000703269"/>
    </source>
</evidence>
<organism evidence="1 2">
    <name type="scientific">Phanerochaete sordida</name>
    <dbReference type="NCBI Taxonomy" id="48140"/>
    <lineage>
        <taxon>Eukaryota</taxon>
        <taxon>Fungi</taxon>
        <taxon>Dikarya</taxon>
        <taxon>Basidiomycota</taxon>
        <taxon>Agaricomycotina</taxon>
        <taxon>Agaricomycetes</taxon>
        <taxon>Polyporales</taxon>
        <taxon>Phanerochaetaceae</taxon>
        <taxon>Phanerochaete</taxon>
    </lineage>
</organism>
<evidence type="ECO:0000313" key="1">
    <source>
        <dbReference type="EMBL" id="GJF00784.1"/>
    </source>
</evidence>
<dbReference type="AlphaFoldDB" id="A0A9P3LMF4"/>
<protein>
    <submittedName>
        <fullName evidence="1">Uncharacterized protein</fullName>
    </submittedName>
</protein>
<sequence>MQSGVTWAGPCARPVGDKSLLSHSFTSLAVSLTSFAHDAFVPTSARRPASLARRRGPLIRDATRSAQPAASVVAGSRITFERNA</sequence>